<keyword evidence="2" id="KW-0472">Membrane</keyword>
<evidence type="ECO:0000256" key="2">
    <source>
        <dbReference type="SAM" id="Phobius"/>
    </source>
</evidence>
<name>A0A382VK10_9ZZZZ</name>
<feature type="compositionally biased region" description="Low complexity" evidence="1">
    <location>
        <begin position="103"/>
        <end position="114"/>
    </location>
</feature>
<evidence type="ECO:0000313" key="3">
    <source>
        <dbReference type="EMBL" id="SVD46876.1"/>
    </source>
</evidence>
<dbReference type="EMBL" id="UINC01152611">
    <property type="protein sequence ID" value="SVD46876.1"/>
    <property type="molecule type" value="Genomic_DNA"/>
</dbReference>
<protein>
    <submittedName>
        <fullName evidence="3">Uncharacterized protein</fullName>
    </submittedName>
</protein>
<evidence type="ECO:0000256" key="1">
    <source>
        <dbReference type="SAM" id="MobiDB-lite"/>
    </source>
</evidence>
<keyword evidence="2" id="KW-0812">Transmembrane</keyword>
<organism evidence="3">
    <name type="scientific">marine metagenome</name>
    <dbReference type="NCBI Taxonomy" id="408172"/>
    <lineage>
        <taxon>unclassified sequences</taxon>
        <taxon>metagenomes</taxon>
        <taxon>ecological metagenomes</taxon>
    </lineage>
</organism>
<proteinExistence type="predicted"/>
<accession>A0A382VK10</accession>
<feature type="transmembrane region" description="Helical" evidence="2">
    <location>
        <begin position="131"/>
        <end position="152"/>
    </location>
</feature>
<dbReference type="AlphaFoldDB" id="A0A382VK10"/>
<gene>
    <name evidence="3" type="ORF">METZ01_LOCUS399730</name>
</gene>
<reference evidence="3" key="1">
    <citation type="submission" date="2018-05" db="EMBL/GenBank/DDBJ databases">
        <authorList>
            <person name="Lanie J.A."/>
            <person name="Ng W.-L."/>
            <person name="Kazmierczak K.M."/>
            <person name="Andrzejewski T.M."/>
            <person name="Davidsen T.M."/>
            <person name="Wayne K.J."/>
            <person name="Tettelin H."/>
            <person name="Glass J.I."/>
            <person name="Rusch D."/>
            <person name="Podicherti R."/>
            <person name="Tsui H.-C.T."/>
            <person name="Winkler M.E."/>
        </authorList>
    </citation>
    <scope>NUCLEOTIDE SEQUENCE</scope>
</reference>
<feature type="region of interest" description="Disordered" evidence="1">
    <location>
        <begin position="100"/>
        <end position="126"/>
    </location>
</feature>
<keyword evidence="2" id="KW-1133">Transmembrane helix</keyword>
<sequence>MSGYDITCDPGDLYSRKCYVNVHDPPGCDPAVPPCTVTQQEIISYTGTGDPISKAPSTSSWIAWIPTLNTLDMSGISYQPYGDAGLPYASGAITTGAGLWNPSGDSDSGSDSGSADLADTSVDDTAEESKVVPAVAAVGALALIGATIKYGWATDIMAKLRK</sequence>